<evidence type="ECO:0000313" key="3">
    <source>
        <dbReference type="Proteomes" id="UP000528460"/>
    </source>
</evidence>
<accession>A0A7Y4JX09</accession>
<reference evidence="2 3" key="1">
    <citation type="submission" date="2020-05" db="EMBL/GenBank/DDBJ databases">
        <authorList>
            <person name="Whitworth D."/>
        </authorList>
    </citation>
    <scope>NUCLEOTIDE SEQUENCE [LARGE SCALE GENOMIC DNA]</scope>
    <source>
        <strain evidence="2 3">CA046A</strain>
    </source>
</reference>
<keyword evidence="1" id="KW-0472">Membrane</keyword>
<dbReference type="AlphaFoldDB" id="A0A7Y4JX09"/>
<dbReference type="RefSeq" id="WP_171418944.1">
    <property type="nucleotide sequence ID" value="NZ_JABFJW010000226.1"/>
</dbReference>
<feature type="transmembrane region" description="Helical" evidence="1">
    <location>
        <begin position="20"/>
        <end position="38"/>
    </location>
</feature>
<protein>
    <submittedName>
        <fullName evidence="2">Uncharacterized protein</fullName>
    </submittedName>
</protein>
<feature type="transmembrane region" description="Helical" evidence="1">
    <location>
        <begin position="45"/>
        <end position="63"/>
    </location>
</feature>
<keyword evidence="1" id="KW-1133">Transmembrane helix</keyword>
<organism evidence="2 3">
    <name type="scientific">Corallococcus exercitus</name>
    <dbReference type="NCBI Taxonomy" id="2316736"/>
    <lineage>
        <taxon>Bacteria</taxon>
        <taxon>Pseudomonadati</taxon>
        <taxon>Myxococcota</taxon>
        <taxon>Myxococcia</taxon>
        <taxon>Myxococcales</taxon>
        <taxon>Cystobacterineae</taxon>
        <taxon>Myxococcaceae</taxon>
        <taxon>Corallococcus</taxon>
    </lineage>
</organism>
<sequence length="194" mass="20540">MNAMVGIVNTPSSRLLRAVVYGHFAALVGGLVSFLASLPGYNVSVLAIAVGWMVGTAVATGSYRHGGWFYRTLAVGLTYLAVGASLAPALYVEMQTPRPGIDLYVHGDNQALEHAFKGQGRVPAPPMLSMSEEDRRTDSVVAALVLPCFAVPIDSFRRPLSGLAYVTALFVAAFRSRRGVLESARSRSASPAGQ</sequence>
<feature type="transmembrane region" description="Helical" evidence="1">
    <location>
        <begin position="69"/>
        <end position="92"/>
    </location>
</feature>
<evidence type="ECO:0000313" key="2">
    <source>
        <dbReference type="EMBL" id="NOK12363.1"/>
    </source>
</evidence>
<evidence type="ECO:0000256" key="1">
    <source>
        <dbReference type="SAM" id="Phobius"/>
    </source>
</evidence>
<proteinExistence type="predicted"/>
<keyword evidence="1" id="KW-0812">Transmembrane</keyword>
<dbReference type="EMBL" id="JABFJW010000226">
    <property type="protein sequence ID" value="NOK12363.1"/>
    <property type="molecule type" value="Genomic_DNA"/>
</dbReference>
<gene>
    <name evidence="2" type="ORF">HNS30_25305</name>
</gene>
<dbReference type="Proteomes" id="UP000528460">
    <property type="component" value="Unassembled WGS sequence"/>
</dbReference>
<name>A0A7Y4JX09_9BACT</name>
<comment type="caution">
    <text evidence="2">The sequence shown here is derived from an EMBL/GenBank/DDBJ whole genome shotgun (WGS) entry which is preliminary data.</text>
</comment>